<protein>
    <submittedName>
        <fullName evidence="1">Uncharacterized protein</fullName>
    </submittedName>
</protein>
<comment type="caution">
    <text evidence="1">The sequence shown here is derived from an EMBL/GenBank/DDBJ whole genome shotgun (WGS) entry which is preliminary data.</text>
</comment>
<gene>
    <name evidence="1" type="ORF">AMD01_11270</name>
</gene>
<reference evidence="2" key="1">
    <citation type="submission" date="2015-08" db="EMBL/GenBank/DDBJ databases">
        <title>Fjat-14210 dsm16467.</title>
        <authorList>
            <person name="Liu B."/>
            <person name="Wang J."/>
            <person name="Zhu Y."/>
            <person name="Liu G."/>
            <person name="Chen Q."/>
            <person name="Chen Z."/>
            <person name="Lan J."/>
            <person name="Che J."/>
            <person name="Ge C."/>
            <person name="Shi H."/>
            <person name="Pan Z."/>
            <person name="Liu X."/>
        </authorList>
    </citation>
    <scope>NUCLEOTIDE SEQUENCE [LARGE SCALE GENOMIC DNA]</scope>
    <source>
        <strain evidence="2">DSM 16467</strain>
    </source>
</reference>
<dbReference type="AlphaFoldDB" id="A0A0M0L5Q6"/>
<evidence type="ECO:0000313" key="1">
    <source>
        <dbReference type="EMBL" id="KOO46406.1"/>
    </source>
</evidence>
<sequence>MHITQDGYILKTNEEFQNHMHLNVPVDVEYTNDTGVLTTGIIQEFTEEYVKINDYAYNRQTLVFISRPNM</sequence>
<dbReference type="PATRIC" id="fig|284581.3.peg.2365"/>
<dbReference type="OrthoDB" id="2626448at2"/>
<keyword evidence="2" id="KW-1185">Reference proteome</keyword>
<name>A0A0M0L5Q6_9BACI</name>
<accession>A0A0M0L5Q6</accession>
<dbReference type="RefSeq" id="WP_053401492.1">
    <property type="nucleotide sequence ID" value="NZ_LILC01000013.1"/>
</dbReference>
<evidence type="ECO:0000313" key="2">
    <source>
        <dbReference type="Proteomes" id="UP000037558"/>
    </source>
</evidence>
<organism evidence="1 2">
    <name type="scientific">Priestia koreensis</name>
    <dbReference type="NCBI Taxonomy" id="284581"/>
    <lineage>
        <taxon>Bacteria</taxon>
        <taxon>Bacillati</taxon>
        <taxon>Bacillota</taxon>
        <taxon>Bacilli</taxon>
        <taxon>Bacillales</taxon>
        <taxon>Bacillaceae</taxon>
        <taxon>Priestia</taxon>
    </lineage>
</organism>
<dbReference type="EMBL" id="LILC01000013">
    <property type="protein sequence ID" value="KOO46406.1"/>
    <property type="molecule type" value="Genomic_DNA"/>
</dbReference>
<proteinExistence type="predicted"/>
<dbReference type="Proteomes" id="UP000037558">
    <property type="component" value="Unassembled WGS sequence"/>
</dbReference>